<reference evidence="2 3" key="1">
    <citation type="submission" date="2017-07" db="EMBL/GenBank/DDBJ databases">
        <title>Candidatus Dactylopiibacterium carminicum, a nitrogen-fixing symbiont of the cochineal insect Dactylopius coccus and Dactylopius opuntiae (Hemiptera: Coccoidea: Dactylopiidae).</title>
        <authorList>
            <person name="Vera A."/>
        </authorList>
    </citation>
    <scope>NUCLEOTIDE SEQUENCE [LARGE SCALE GENOMIC DNA]</scope>
    <source>
        <strain evidence="2 3">NFDCM</strain>
    </source>
</reference>
<dbReference type="InterPro" id="IPR025584">
    <property type="entry name" value="Cthe_2159"/>
</dbReference>
<dbReference type="Proteomes" id="UP000216107">
    <property type="component" value="Unassembled WGS sequence"/>
</dbReference>
<evidence type="ECO:0000256" key="1">
    <source>
        <dbReference type="SAM" id="MobiDB-lite"/>
    </source>
</evidence>
<sequence length="448" mass="45137">MLTMTEDSYGITLEATGSTPLAFALSGSYAKTVTIFSSTDFKLALNDATIQSADGPAINIQTKTRAFVVLTGSNTLTSHSTWSTRTLSDGSSMDLKATLFSEGPLIVSGTGTLTASAAKKHVITSDKHVRLVSGTLSLNATTKDGIRANDAFVMDGGSLTITTSAGKGIKVEGKEDDSTPLGFIAINDGTIGITSYDKAITASWEAEDGDTTTTADDPDPLVTINGGTITTTTTGTPYETSTDSLSPEGIESKSTLTINGGSLVINTTDDGLNAGTHLAVNGGRIYVKSSLNDAVDSNGTLSITGGLLVAIGASSPEGALDCDQNTFSVTGGTFIGIGGANSSVTASTSTQNTVSLSSVSSGTLAIRDSSGNTAFAYTMPSSATAVLLSSSTLATGTRYTVYTGGTVSSYSDAFNGLYVGATHSGGTSGSSFTISSTTTTVGSSGGDR</sequence>
<comment type="caution">
    <text evidence="2">The sequence shown here is derived from an EMBL/GenBank/DDBJ whole genome shotgun (WGS) entry which is preliminary data.</text>
</comment>
<gene>
    <name evidence="2" type="ORF">CGU29_01345</name>
</gene>
<proteinExistence type="predicted"/>
<evidence type="ECO:0000313" key="3">
    <source>
        <dbReference type="Proteomes" id="UP000216107"/>
    </source>
</evidence>
<dbReference type="Pfam" id="PF14262">
    <property type="entry name" value="Cthe_2159"/>
    <property type="match status" value="1"/>
</dbReference>
<accession>A0A272EYD4</accession>
<dbReference type="EMBL" id="NMRN01000002">
    <property type="protein sequence ID" value="PAS95119.1"/>
    <property type="molecule type" value="Genomic_DNA"/>
</dbReference>
<feature type="compositionally biased region" description="Low complexity" evidence="1">
    <location>
        <begin position="226"/>
        <end position="236"/>
    </location>
</feature>
<organism evidence="2 3">
    <name type="scientific">Candidatus Dactylopiibacterium carminicum</name>
    <dbReference type="NCBI Taxonomy" id="857335"/>
    <lineage>
        <taxon>Bacteria</taxon>
        <taxon>Pseudomonadati</taxon>
        <taxon>Pseudomonadota</taxon>
        <taxon>Betaproteobacteria</taxon>
        <taxon>Rhodocyclales</taxon>
        <taxon>Rhodocyclaceae</taxon>
        <taxon>Candidatus Dactylopiibacterium</taxon>
    </lineage>
</organism>
<dbReference type="AlphaFoldDB" id="A0A272EYD4"/>
<evidence type="ECO:0008006" key="4">
    <source>
        <dbReference type="Google" id="ProtNLM"/>
    </source>
</evidence>
<evidence type="ECO:0000313" key="2">
    <source>
        <dbReference type="EMBL" id="PAS95119.1"/>
    </source>
</evidence>
<feature type="region of interest" description="Disordered" evidence="1">
    <location>
        <begin position="226"/>
        <end position="250"/>
    </location>
</feature>
<protein>
    <recommendedName>
        <fullName evidence="4">Carbohydrate-binding domain-containing protein</fullName>
    </recommendedName>
</protein>
<name>A0A272EYD4_9RHOO</name>